<protein>
    <submittedName>
        <fullName evidence="7">NAC domain-containing protein 66</fullName>
    </submittedName>
</protein>
<organism evidence="7 8">
    <name type="scientific">Morella rubra</name>
    <name type="common">Chinese bayberry</name>
    <dbReference type="NCBI Taxonomy" id="262757"/>
    <lineage>
        <taxon>Eukaryota</taxon>
        <taxon>Viridiplantae</taxon>
        <taxon>Streptophyta</taxon>
        <taxon>Embryophyta</taxon>
        <taxon>Tracheophyta</taxon>
        <taxon>Spermatophyta</taxon>
        <taxon>Magnoliopsida</taxon>
        <taxon>eudicotyledons</taxon>
        <taxon>Gunneridae</taxon>
        <taxon>Pentapetalae</taxon>
        <taxon>rosids</taxon>
        <taxon>fabids</taxon>
        <taxon>Fagales</taxon>
        <taxon>Myricaceae</taxon>
        <taxon>Morella</taxon>
    </lineage>
</organism>
<dbReference type="PANTHER" id="PTHR31719">
    <property type="entry name" value="NAC TRANSCRIPTION FACTOR 56"/>
    <property type="match status" value="1"/>
</dbReference>
<keyword evidence="3" id="KW-0804">Transcription</keyword>
<comment type="caution">
    <text evidence="7">The sequence shown here is derived from an EMBL/GenBank/DDBJ whole genome shotgun (WGS) entry which is preliminary data.</text>
</comment>
<feature type="compositionally biased region" description="Polar residues" evidence="5">
    <location>
        <begin position="343"/>
        <end position="366"/>
    </location>
</feature>
<keyword evidence="2" id="KW-0238">DNA-binding</keyword>
<proteinExistence type="predicted"/>
<dbReference type="SUPFAM" id="SSF101941">
    <property type="entry name" value="NAC domain"/>
    <property type="match status" value="1"/>
</dbReference>
<keyword evidence="4" id="KW-0539">Nucleus</keyword>
<dbReference type="EMBL" id="RXIC02000021">
    <property type="protein sequence ID" value="KAB1220539.1"/>
    <property type="molecule type" value="Genomic_DNA"/>
</dbReference>
<dbReference type="OrthoDB" id="1625833at2759"/>
<dbReference type="InterPro" id="IPR036093">
    <property type="entry name" value="NAC_dom_sf"/>
</dbReference>
<sequence length="384" mass="42729">MCPPASPSLGNLRSNCTDEELILSLEGMIQGFQLPGNVLTDVNPFAYSPQNLPDGFWYFIYTEENKDNEVGFWKTRGKASKIFSNSAITGWRTTFDFYEGQASHGHKTGWGIHEYSILQRGQCEDSKPKEVSSLSRVFLDVERSANQEVQQKLIGAEIARENHLRLTTSVVAGSNTGQSSTSKRQVNEEDSTGRLALIERVPDPWPENLPEIDFLSEGDYLELLDLDIPASHSSSSENSSCLTMSSDECFDSLALLQDIEREHNQKNAGCKFSVSASLKPSEVVMLPAASGSLVRGRRNMSPPEKILKTDSSIRKSAACRQVLDNNILKDSNRNKKPKFRNEGPSSSRKVSASFNTHIASPEGENTSADERKKKFKKYLCFLPF</sequence>
<name>A0A6A1W5K0_9ROSI</name>
<evidence type="ECO:0000256" key="3">
    <source>
        <dbReference type="ARBA" id="ARBA00023163"/>
    </source>
</evidence>
<evidence type="ECO:0000256" key="1">
    <source>
        <dbReference type="ARBA" id="ARBA00023015"/>
    </source>
</evidence>
<dbReference type="PANTHER" id="PTHR31719:SF94">
    <property type="entry name" value="PROTEIN ATAF2"/>
    <property type="match status" value="1"/>
</dbReference>
<dbReference type="PROSITE" id="PS51005">
    <property type="entry name" value="NAC"/>
    <property type="match status" value="1"/>
</dbReference>
<dbReference type="Gene3D" id="2.170.150.80">
    <property type="entry name" value="NAC domain"/>
    <property type="match status" value="1"/>
</dbReference>
<dbReference type="InterPro" id="IPR003441">
    <property type="entry name" value="NAC-dom"/>
</dbReference>
<feature type="domain" description="NAC" evidence="6">
    <location>
        <begin position="8"/>
        <end position="140"/>
    </location>
</feature>
<evidence type="ECO:0000259" key="6">
    <source>
        <dbReference type="PROSITE" id="PS51005"/>
    </source>
</evidence>
<evidence type="ECO:0000313" key="7">
    <source>
        <dbReference type="EMBL" id="KAB1220539.1"/>
    </source>
</evidence>
<accession>A0A6A1W5K0</accession>
<evidence type="ECO:0000313" key="8">
    <source>
        <dbReference type="Proteomes" id="UP000516437"/>
    </source>
</evidence>
<evidence type="ECO:0000256" key="5">
    <source>
        <dbReference type="SAM" id="MobiDB-lite"/>
    </source>
</evidence>
<feature type="region of interest" description="Disordered" evidence="5">
    <location>
        <begin position="326"/>
        <end position="370"/>
    </location>
</feature>
<reference evidence="7 8" key="1">
    <citation type="journal article" date="2019" name="Plant Biotechnol. J.">
        <title>The red bayberry genome and genetic basis of sex determination.</title>
        <authorList>
            <person name="Jia H.M."/>
            <person name="Jia H.J."/>
            <person name="Cai Q.L."/>
            <person name="Wang Y."/>
            <person name="Zhao H.B."/>
            <person name="Yang W.F."/>
            <person name="Wang G.Y."/>
            <person name="Li Y.H."/>
            <person name="Zhan D.L."/>
            <person name="Shen Y.T."/>
            <person name="Niu Q.F."/>
            <person name="Chang L."/>
            <person name="Qiu J."/>
            <person name="Zhao L."/>
            <person name="Xie H.B."/>
            <person name="Fu W.Y."/>
            <person name="Jin J."/>
            <person name="Li X.W."/>
            <person name="Jiao Y."/>
            <person name="Zhou C.C."/>
            <person name="Tu T."/>
            <person name="Chai C.Y."/>
            <person name="Gao J.L."/>
            <person name="Fan L.J."/>
            <person name="van de Weg E."/>
            <person name="Wang J.Y."/>
            <person name="Gao Z.S."/>
        </authorList>
    </citation>
    <scope>NUCLEOTIDE SEQUENCE [LARGE SCALE GENOMIC DNA]</scope>
    <source>
        <tissue evidence="7">Leaves</tissue>
    </source>
</reference>
<dbReference type="GO" id="GO:0003677">
    <property type="term" value="F:DNA binding"/>
    <property type="evidence" value="ECO:0007669"/>
    <property type="project" value="UniProtKB-KW"/>
</dbReference>
<evidence type="ECO:0000256" key="2">
    <source>
        <dbReference type="ARBA" id="ARBA00023125"/>
    </source>
</evidence>
<gene>
    <name evidence="7" type="ORF">CJ030_MR3G015792</name>
</gene>
<dbReference type="AlphaFoldDB" id="A0A6A1W5K0"/>
<keyword evidence="8" id="KW-1185">Reference proteome</keyword>
<dbReference type="GO" id="GO:0006355">
    <property type="term" value="P:regulation of DNA-templated transcription"/>
    <property type="evidence" value="ECO:0007669"/>
    <property type="project" value="InterPro"/>
</dbReference>
<evidence type="ECO:0000256" key="4">
    <source>
        <dbReference type="ARBA" id="ARBA00023242"/>
    </source>
</evidence>
<keyword evidence="1" id="KW-0805">Transcription regulation</keyword>
<dbReference type="Pfam" id="PF02365">
    <property type="entry name" value="NAM"/>
    <property type="match status" value="1"/>
</dbReference>
<dbReference type="Proteomes" id="UP000516437">
    <property type="component" value="Chromosome 3"/>
</dbReference>